<evidence type="ECO:0000313" key="3">
    <source>
        <dbReference type="Proteomes" id="UP000054166"/>
    </source>
</evidence>
<dbReference type="Proteomes" id="UP000054166">
    <property type="component" value="Unassembled WGS sequence"/>
</dbReference>
<organism evidence="2 3">
    <name type="scientific">Piloderma croceum (strain F 1598)</name>
    <dbReference type="NCBI Taxonomy" id="765440"/>
    <lineage>
        <taxon>Eukaryota</taxon>
        <taxon>Fungi</taxon>
        <taxon>Dikarya</taxon>
        <taxon>Basidiomycota</taxon>
        <taxon>Agaricomycotina</taxon>
        <taxon>Agaricomycetes</taxon>
        <taxon>Agaricomycetidae</taxon>
        <taxon>Atheliales</taxon>
        <taxon>Atheliaceae</taxon>
        <taxon>Piloderma</taxon>
    </lineage>
</organism>
<evidence type="ECO:0000256" key="1">
    <source>
        <dbReference type="SAM" id="MobiDB-lite"/>
    </source>
</evidence>
<accession>A0A0C3GD51</accession>
<keyword evidence="3" id="KW-1185">Reference proteome</keyword>
<dbReference type="HOGENOM" id="CLU_931007_0_0_1"/>
<feature type="region of interest" description="Disordered" evidence="1">
    <location>
        <begin position="142"/>
        <end position="195"/>
    </location>
</feature>
<dbReference type="InParanoid" id="A0A0C3GD51"/>
<dbReference type="AlphaFoldDB" id="A0A0C3GD51"/>
<gene>
    <name evidence="2" type="ORF">PILCRDRAFT_84587</name>
</gene>
<evidence type="ECO:0000313" key="2">
    <source>
        <dbReference type="EMBL" id="KIM89609.1"/>
    </source>
</evidence>
<feature type="region of interest" description="Disordered" evidence="1">
    <location>
        <begin position="269"/>
        <end position="299"/>
    </location>
</feature>
<name>A0A0C3GD51_PILCF</name>
<reference evidence="3" key="2">
    <citation type="submission" date="2015-01" db="EMBL/GenBank/DDBJ databases">
        <title>Evolutionary Origins and Diversification of the Mycorrhizal Mutualists.</title>
        <authorList>
            <consortium name="DOE Joint Genome Institute"/>
            <consortium name="Mycorrhizal Genomics Consortium"/>
            <person name="Kohler A."/>
            <person name="Kuo A."/>
            <person name="Nagy L.G."/>
            <person name="Floudas D."/>
            <person name="Copeland A."/>
            <person name="Barry K.W."/>
            <person name="Cichocki N."/>
            <person name="Veneault-Fourrey C."/>
            <person name="LaButti K."/>
            <person name="Lindquist E.A."/>
            <person name="Lipzen A."/>
            <person name="Lundell T."/>
            <person name="Morin E."/>
            <person name="Murat C."/>
            <person name="Riley R."/>
            <person name="Ohm R."/>
            <person name="Sun H."/>
            <person name="Tunlid A."/>
            <person name="Henrissat B."/>
            <person name="Grigoriev I.V."/>
            <person name="Hibbett D.S."/>
            <person name="Martin F."/>
        </authorList>
    </citation>
    <scope>NUCLEOTIDE SEQUENCE [LARGE SCALE GENOMIC DNA]</scope>
    <source>
        <strain evidence="3">F 1598</strain>
    </source>
</reference>
<feature type="compositionally biased region" description="Basic and acidic residues" evidence="1">
    <location>
        <begin position="185"/>
        <end position="195"/>
    </location>
</feature>
<reference evidence="2 3" key="1">
    <citation type="submission" date="2014-04" db="EMBL/GenBank/DDBJ databases">
        <authorList>
            <consortium name="DOE Joint Genome Institute"/>
            <person name="Kuo A."/>
            <person name="Tarkka M."/>
            <person name="Buscot F."/>
            <person name="Kohler A."/>
            <person name="Nagy L.G."/>
            <person name="Floudas D."/>
            <person name="Copeland A."/>
            <person name="Barry K.W."/>
            <person name="Cichocki N."/>
            <person name="Veneault-Fourrey C."/>
            <person name="LaButti K."/>
            <person name="Lindquist E.A."/>
            <person name="Lipzen A."/>
            <person name="Lundell T."/>
            <person name="Morin E."/>
            <person name="Murat C."/>
            <person name="Sun H."/>
            <person name="Tunlid A."/>
            <person name="Henrissat B."/>
            <person name="Grigoriev I.V."/>
            <person name="Hibbett D.S."/>
            <person name="Martin F."/>
            <person name="Nordberg H.P."/>
            <person name="Cantor M.N."/>
            <person name="Hua S.X."/>
        </authorList>
    </citation>
    <scope>NUCLEOTIDE SEQUENCE [LARGE SCALE GENOMIC DNA]</scope>
    <source>
        <strain evidence="2 3">F 1598</strain>
    </source>
</reference>
<dbReference type="EMBL" id="KN832974">
    <property type="protein sequence ID" value="KIM89609.1"/>
    <property type="molecule type" value="Genomic_DNA"/>
</dbReference>
<protein>
    <submittedName>
        <fullName evidence="2">Uncharacterized protein</fullName>
    </submittedName>
</protein>
<proteinExistence type="predicted"/>
<sequence length="299" mass="32822">MNLDVDKNVLRALVNKLQQEKMSLTQELQMVLAGMPSTDDIAETVQMALTQKYQENIANLVADAQRQKSLRLEAEHKLAELEQQLQLPSTPTGSPMSLQDHYPTPISPSVPYPQFVNTSQTANTAGYPASSLSLVEFEHNNVQPLAPSPHNQPDESSKRAKPTVTLPPSLLPISKSKGRAMSADENPRWETGGEPKRRQINKTAQMEAIAGPSMNASQLKDRPSVVDIACDDLPAWRVKVEPPVEDENNKLMEEGDDTDQLCDEYISRVSTGTHDDGRPSLSHVSPILGSRLTSAHSTS</sequence>